<feature type="compositionally biased region" description="Basic and acidic residues" evidence="2">
    <location>
        <begin position="21"/>
        <end position="36"/>
    </location>
</feature>
<dbReference type="PRINTS" id="PR01415">
    <property type="entry name" value="ANKYRIN"/>
</dbReference>
<dbReference type="InterPro" id="IPR036770">
    <property type="entry name" value="Ankyrin_rpt-contain_sf"/>
</dbReference>
<dbReference type="AlphaFoldDB" id="A0A7M7PTG8"/>
<dbReference type="PANTHER" id="PTHR22677:SF4">
    <property type="entry name" value="USHER SYNDROME TYPE-1G PROTEIN-LIKE PROTEIN"/>
    <property type="match status" value="1"/>
</dbReference>
<proteinExistence type="predicted"/>
<dbReference type="SMART" id="SM00248">
    <property type="entry name" value="ANK"/>
    <property type="match status" value="3"/>
</dbReference>
<protein>
    <submittedName>
        <fullName evidence="3">Uncharacterized protein</fullName>
    </submittedName>
</protein>
<reference evidence="3" key="2">
    <citation type="submission" date="2021-01" db="UniProtKB">
        <authorList>
            <consortium name="EnsemblMetazoa"/>
        </authorList>
    </citation>
    <scope>IDENTIFICATION</scope>
</reference>
<dbReference type="PROSITE" id="PS50297">
    <property type="entry name" value="ANK_REP_REGION"/>
    <property type="match status" value="3"/>
</dbReference>
<feature type="compositionally biased region" description="Polar residues" evidence="2">
    <location>
        <begin position="64"/>
        <end position="77"/>
    </location>
</feature>
<dbReference type="KEGG" id="spu:105440979"/>
<dbReference type="RefSeq" id="XP_030854220.1">
    <property type="nucleotide sequence ID" value="XM_030998360.1"/>
</dbReference>
<feature type="repeat" description="ANK" evidence="1">
    <location>
        <begin position="264"/>
        <end position="296"/>
    </location>
</feature>
<keyword evidence="4" id="KW-1185">Reference proteome</keyword>
<feature type="compositionally biased region" description="Basic and acidic residues" evidence="2">
    <location>
        <begin position="79"/>
        <end position="93"/>
    </location>
</feature>
<dbReference type="InParanoid" id="A0A7M7PTG8"/>
<dbReference type="PROSITE" id="PS50088">
    <property type="entry name" value="ANK_REPEAT"/>
    <property type="match status" value="3"/>
</dbReference>
<evidence type="ECO:0000256" key="1">
    <source>
        <dbReference type="PROSITE-ProRule" id="PRU00023"/>
    </source>
</evidence>
<dbReference type="OrthoDB" id="21416at2759"/>
<feature type="region of interest" description="Disordered" evidence="2">
    <location>
        <begin position="1"/>
        <end position="94"/>
    </location>
</feature>
<dbReference type="Proteomes" id="UP000007110">
    <property type="component" value="Unassembled WGS sequence"/>
</dbReference>
<dbReference type="InterPro" id="IPR002110">
    <property type="entry name" value="Ankyrin_rpt"/>
</dbReference>
<dbReference type="InterPro" id="IPR039323">
    <property type="entry name" value="ANKRD_45/46/60"/>
</dbReference>
<dbReference type="Pfam" id="PF12796">
    <property type="entry name" value="Ank_2"/>
    <property type="match status" value="1"/>
</dbReference>
<feature type="repeat" description="ANK" evidence="1">
    <location>
        <begin position="231"/>
        <end position="263"/>
    </location>
</feature>
<dbReference type="Pfam" id="PF00023">
    <property type="entry name" value="Ank"/>
    <property type="match status" value="1"/>
</dbReference>
<reference evidence="4" key="1">
    <citation type="submission" date="2015-02" db="EMBL/GenBank/DDBJ databases">
        <title>Genome sequencing for Strongylocentrotus purpuratus.</title>
        <authorList>
            <person name="Murali S."/>
            <person name="Liu Y."/>
            <person name="Vee V."/>
            <person name="English A."/>
            <person name="Wang M."/>
            <person name="Skinner E."/>
            <person name="Han Y."/>
            <person name="Muzny D.M."/>
            <person name="Worley K.C."/>
            <person name="Gibbs R.A."/>
        </authorList>
    </citation>
    <scope>NUCLEOTIDE SEQUENCE</scope>
</reference>
<dbReference type="PANTHER" id="PTHR22677">
    <property type="entry name" value="ANKYRIN REPEAT DOMAIN-CONTAINING PROTEIN 60"/>
    <property type="match status" value="1"/>
</dbReference>
<dbReference type="GeneID" id="105440979"/>
<evidence type="ECO:0000313" key="4">
    <source>
        <dbReference type="Proteomes" id="UP000007110"/>
    </source>
</evidence>
<accession>A0A7M7PTG8</accession>
<dbReference type="EnsemblMetazoa" id="XM_030998360">
    <property type="protein sequence ID" value="XP_030854220"/>
    <property type="gene ID" value="LOC105440979"/>
</dbReference>
<dbReference type="SUPFAM" id="SSF48403">
    <property type="entry name" value="Ankyrin repeat"/>
    <property type="match status" value="1"/>
</dbReference>
<evidence type="ECO:0000313" key="3">
    <source>
        <dbReference type="EnsemblMetazoa" id="XP_030854220"/>
    </source>
</evidence>
<feature type="repeat" description="ANK" evidence="1">
    <location>
        <begin position="198"/>
        <end position="230"/>
    </location>
</feature>
<dbReference type="Gene3D" id="1.25.40.20">
    <property type="entry name" value="Ankyrin repeat-containing domain"/>
    <property type="match status" value="2"/>
</dbReference>
<dbReference type="FunFam" id="1.25.40.20:FF:000657">
    <property type="entry name" value="Ankyrin repeat and SOCS box-containing 2b"/>
    <property type="match status" value="1"/>
</dbReference>
<evidence type="ECO:0000256" key="2">
    <source>
        <dbReference type="SAM" id="MobiDB-lite"/>
    </source>
</evidence>
<keyword evidence="1" id="KW-0040">ANK repeat</keyword>
<dbReference type="OMA" id="EHENREY"/>
<sequence length="309" mass="33405">MGVNTDGEEMGPGSTVTGGVKHTEKACEFEQHRENEQSPPQDADCDVGIQEHKPAEGAGKPLITSLQDMPSQHTSGALDTEHNEAQGEHENREYSVLSNTPTLFRPDADIEDEKTELSQGALVNLNTDTSADDKCAQLEKCTTPLQPGEIREILKTDSHTNDDWDAMSNTLLDEISPSDDKAKPELPFDPDIYQMDRDGYTPLYKAALEGDLEGVQDLISQGANPNKPSKAGLLPLHAAAQEGHTHIVNFLIPQGADVNVEFELGQTPLHKAAFSGYTGIVDSLIAEGANANEEDTTGWTPFNVAVQYG</sequence>
<organism evidence="3 4">
    <name type="scientific">Strongylocentrotus purpuratus</name>
    <name type="common">Purple sea urchin</name>
    <dbReference type="NCBI Taxonomy" id="7668"/>
    <lineage>
        <taxon>Eukaryota</taxon>
        <taxon>Metazoa</taxon>
        <taxon>Echinodermata</taxon>
        <taxon>Eleutherozoa</taxon>
        <taxon>Echinozoa</taxon>
        <taxon>Echinoidea</taxon>
        <taxon>Euechinoidea</taxon>
        <taxon>Echinacea</taxon>
        <taxon>Camarodonta</taxon>
        <taxon>Echinidea</taxon>
        <taxon>Strongylocentrotidae</taxon>
        <taxon>Strongylocentrotus</taxon>
    </lineage>
</organism>
<name>A0A7M7PTG8_STRPU</name>